<dbReference type="PANTHER" id="PTHR43537">
    <property type="entry name" value="TRANSCRIPTIONAL REGULATOR, GNTR FAMILY"/>
    <property type="match status" value="1"/>
</dbReference>
<dbReference type="EMBL" id="BAAAZO010000009">
    <property type="protein sequence ID" value="GAA3622430.1"/>
    <property type="molecule type" value="Genomic_DNA"/>
</dbReference>
<dbReference type="Pfam" id="PF07729">
    <property type="entry name" value="FCD"/>
    <property type="match status" value="1"/>
</dbReference>
<dbReference type="SMART" id="SM00895">
    <property type="entry name" value="FCD"/>
    <property type="match status" value="1"/>
</dbReference>
<dbReference type="RefSeq" id="WP_231481121.1">
    <property type="nucleotide sequence ID" value="NZ_BAAAZO010000009.1"/>
</dbReference>
<dbReference type="PROSITE" id="PS50949">
    <property type="entry name" value="HTH_GNTR"/>
    <property type="match status" value="1"/>
</dbReference>
<protein>
    <submittedName>
        <fullName evidence="5">GntR family transcriptional regulator</fullName>
    </submittedName>
</protein>
<dbReference type="Gene3D" id="1.20.120.530">
    <property type="entry name" value="GntR ligand-binding domain-like"/>
    <property type="match status" value="1"/>
</dbReference>
<feature type="domain" description="HTH gntR-type" evidence="4">
    <location>
        <begin position="15"/>
        <end position="82"/>
    </location>
</feature>
<evidence type="ECO:0000259" key="4">
    <source>
        <dbReference type="PROSITE" id="PS50949"/>
    </source>
</evidence>
<proteinExistence type="predicted"/>
<evidence type="ECO:0000256" key="3">
    <source>
        <dbReference type="ARBA" id="ARBA00023163"/>
    </source>
</evidence>
<organism evidence="5 6">
    <name type="scientific">Kineosporia mesophila</name>
    <dbReference type="NCBI Taxonomy" id="566012"/>
    <lineage>
        <taxon>Bacteria</taxon>
        <taxon>Bacillati</taxon>
        <taxon>Actinomycetota</taxon>
        <taxon>Actinomycetes</taxon>
        <taxon>Kineosporiales</taxon>
        <taxon>Kineosporiaceae</taxon>
        <taxon>Kineosporia</taxon>
    </lineage>
</organism>
<keyword evidence="1" id="KW-0805">Transcription regulation</keyword>
<evidence type="ECO:0000313" key="6">
    <source>
        <dbReference type="Proteomes" id="UP001501074"/>
    </source>
</evidence>
<dbReference type="PRINTS" id="PR00035">
    <property type="entry name" value="HTHGNTR"/>
</dbReference>
<dbReference type="CDD" id="cd07377">
    <property type="entry name" value="WHTH_GntR"/>
    <property type="match status" value="1"/>
</dbReference>
<dbReference type="InterPro" id="IPR011711">
    <property type="entry name" value="GntR_C"/>
</dbReference>
<dbReference type="InterPro" id="IPR036388">
    <property type="entry name" value="WH-like_DNA-bd_sf"/>
</dbReference>
<dbReference type="Pfam" id="PF00392">
    <property type="entry name" value="GntR"/>
    <property type="match status" value="1"/>
</dbReference>
<dbReference type="Gene3D" id="1.10.10.10">
    <property type="entry name" value="Winged helix-like DNA-binding domain superfamily/Winged helix DNA-binding domain"/>
    <property type="match status" value="1"/>
</dbReference>
<evidence type="ECO:0000313" key="5">
    <source>
        <dbReference type="EMBL" id="GAA3622430.1"/>
    </source>
</evidence>
<keyword evidence="2" id="KW-0238">DNA-binding</keyword>
<dbReference type="SMART" id="SM00345">
    <property type="entry name" value="HTH_GNTR"/>
    <property type="match status" value="1"/>
</dbReference>
<evidence type="ECO:0000256" key="1">
    <source>
        <dbReference type="ARBA" id="ARBA00023015"/>
    </source>
</evidence>
<gene>
    <name evidence="5" type="ORF">GCM10022223_44200</name>
</gene>
<keyword evidence="3" id="KW-0804">Transcription</keyword>
<evidence type="ECO:0000256" key="2">
    <source>
        <dbReference type="ARBA" id="ARBA00023125"/>
    </source>
</evidence>
<dbReference type="SUPFAM" id="SSF46785">
    <property type="entry name" value="Winged helix' DNA-binding domain"/>
    <property type="match status" value="1"/>
</dbReference>
<name>A0ABP7A0Q8_9ACTN</name>
<dbReference type="SUPFAM" id="SSF48008">
    <property type="entry name" value="GntR ligand-binding domain-like"/>
    <property type="match status" value="1"/>
</dbReference>
<comment type="caution">
    <text evidence="5">The sequence shown here is derived from an EMBL/GenBank/DDBJ whole genome shotgun (WGS) entry which is preliminary data.</text>
</comment>
<keyword evidence="6" id="KW-1185">Reference proteome</keyword>
<dbReference type="InterPro" id="IPR008920">
    <property type="entry name" value="TF_FadR/GntR_C"/>
</dbReference>
<accession>A0ABP7A0Q8</accession>
<reference evidence="6" key="1">
    <citation type="journal article" date="2019" name="Int. J. Syst. Evol. Microbiol.">
        <title>The Global Catalogue of Microorganisms (GCM) 10K type strain sequencing project: providing services to taxonomists for standard genome sequencing and annotation.</title>
        <authorList>
            <consortium name="The Broad Institute Genomics Platform"/>
            <consortium name="The Broad Institute Genome Sequencing Center for Infectious Disease"/>
            <person name="Wu L."/>
            <person name="Ma J."/>
        </authorList>
    </citation>
    <scope>NUCLEOTIDE SEQUENCE [LARGE SCALE GENOMIC DNA]</scope>
    <source>
        <strain evidence="6">JCM 16902</strain>
    </source>
</reference>
<dbReference type="Proteomes" id="UP001501074">
    <property type="component" value="Unassembled WGS sequence"/>
</dbReference>
<dbReference type="InterPro" id="IPR036390">
    <property type="entry name" value="WH_DNA-bd_sf"/>
</dbReference>
<dbReference type="PANTHER" id="PTHR43537:SF24">
    <property type="entry name" value="GLUCONATE OPERON TRANSCRIPTIONAL REPRESSOR"/>
    <property type="match status" value="1"/>
</dbReference>
<dbReference type="InterPro" id="IPR000524">
    <property type="entry name" value="Tscrpt_reg_HTH_GntR"/>
</dbReference>
<sequence length="239" mass="26315">MVDAADLTSTEKSGNALVDDVAARIRERIMSGEIPIGAQLRQAELAGDFGVSRTPIREALRQLQSGGLIEVLPNRGAVVRVPAPWEVREAYEVRAELESLAATRAVSRITQAELDELRQANQSMFDHSSALSRGENPASADRPANDVFHTLILTIAANARLAKAVNDINETFPRNVSSALIVNDARQREENHREHERIIAALVAGDTETAGREMRDHVLKAGEHLAHWYERRSSTVFRG</sequence>